<reference evidence="1 2" key="1">
    <citation type="journal article" date="2015" name="Genome Announc.">
        <title>Complete Genome Sequence of Microcystis aeruginosa NIES-2549, a Bloom-Forming Cyanobacterium from Lake Kasumigaura, Japan.</title>
        <authorList>
            <person name="Yamaguchi H."/>
            <person name="Suzuki S."/>
            <person name="Tanabe Y."/>
            <person name="Osana Y."/>
            <person name="Shimura Y."/>
            <person name="Ishida K."/>
            <person name="Kawachi M."/>
        </authorList>
    </citation>
    <scope>NUCLEOTIDE SEQUENCE [LARGE SCALE GENOMIC DNA]</scope>
    <source>
        <strain evidence="1 2">NIES-2549</strain>
    </source>
</reference>
<name>A0A0F6U6M2_MICAE</name>
<protein>
    <submittedName>
        <fullName evidence="1">Uncharacterized protein</fullName>
    </submittedName>
</protein>
<accession>A0A0F6U6M2</accession>
<organism evidence="1 2">
    <name type="scientific">Microcystis aeruginosa NIES-2549</name>
    <dbReference type="NCBI Taxonomy" id="1641812"/>
    <lineage>
        <taxon>Bacteria</taxon>
        <taxon>Bacillati</taxon>
        <taxon>Cyanobacteriota</taxon>
        <taxon>Cyanophyceae</taxon>
        <taxon>Oscillatoriophycideae</taxon>
        <taxon>Chroococcales</taxon>
        <taxon>Microcystaceae</taxon>
        <taxon>Microcystis</taxon>
    </lineage>
</organism>
<dbReference type="Proteomes" id="UP000034103">
    <property type="component" value="Chromosome"/>
</dbReference>
<dbReference type="PATRIC" id="fig|1641812.3.peg.3461"/>
<sequence>MAQLRFFRASQSSEPVQMGKKVFIADFWENYPIFALD</sequence>
<gene>
    <name evidence="1" type="ORF">MYAER_3354</name>
</gene>
<proteinExistence type="predicted"/>
<dbReference type="EMBL" id="CP011304">
    <property type="protein sequence ID" value="AKE65692.1"/>
    <property type="molecule type" value="Genomic_DNA"/>
</dbReference>
<evidence type="ECO:0000313" key="1">
    <source>
        <dbReference type="EMBL" id="AKE65692.1"/>
    </source>
</evidence>
<evidence type="ECO:0000313" key="2">
    <source>
        <dbReference type="Proteomes" id="UP000034103"/>
    </source>
</evidence>
<dbReference type="AlphaFoldDB" id="A0A0F6U6M2"/>
<dbReference type="HOGENOM" id="CLU_3345944_0_0_3"/>